<dbReference type="EMBL" id="ADLW01000010">
    <property type="protein sequence ID" value="EGK06049.1"/>
    <property type="molecule type" value="Genomic_DNA"/>
</dbReference>
<proteinExistence type="predicted"/>
<evidence type="ECO:0000313" key="1">
    <source>
        <dbReference type="EMBL" id="EGK06049.1"/>
    </source>
</evidence>
<reference evidence="1 2" key="1">
    <citation type="submission" date="2011-04" db="EMBL/GenBank/DDBJ databases">
        <title>The Genome Sequence of Dysgonomonas mossii DSM 22836.</title>
        <authorList>
            <consortium name="The Broad Institute Genome Sequencing Platform"/>
            <person name="Earl A."/>
            <person name="Ward D."/>
            <person name="Feldgarden M."/>
            <person name="Gevers D."/>
            <person name="Pudlo N."/>
            <person name="Martens E."/>
            <person name="Allen-Vercoe E."/>
            <person name="Young S.K."/>
            <person name="Zeng Q."/>
            <person name="Gargeya S."/>
            <person name="Fitzgerald M."/>
            <person name="Haas B."/>
            <person name="Abouelleil A."/>
            <person name="Alvarado L."/>
            <person name="Arachchi H.M."/>
            <person name="Berlin A."/>
            <person name="Brown A."/>
            <person name="Chapman S.B."/>
            <person name="Chen Z."/>
            <person name="Dunbar C."/>
            <person name="Freedman E."/>
            <person name="Gearin G."/>
            <person name="Gellesch M."/>
            <person name="Goldberg J."/>
            <person name="Griggs A."/>
            <person name="Gujja S."/>
            <person name="Heiman D."/>
            <person name="Howarth C."/>
            <person name="Larson L."/>
            <person name="Lui A."/>
            <person name="MacDonald P.J.P."/>
            <person name="Mehta T."/>
            <person name="Montmayeur A."/>
            <person name="Murphy C."/>
            <person name="Neiman D."/>
            <person name="Pearson M."/>
            <person name="Priest M."/>
            <person name="Roberts A."/>
            <person name="Saif S."/>
            <person name="Shea T."/>
            <person name="Shenoy N."/>
            <person name="Sisk P."/>
            <person name="Stolte C."/>
            <person name="Sykes S."/>
            <person name="Yandava C."/>
            <person name="Wortman J."/>
            <person name="Nusbaum C."/>
            <person name="Birren B."/>
        </authorList>
    </citation>
    <scope>NUCLEOTIDE SEQUENCE [LARGE SCALE GENOMIC DNA]</scope>
    <source>
        <strain evidence="1 2">DSM 22836</strain>
    </source>
</reference>
<gene>
    <name evidence="1" type="ORF">HMPREF9456_02313</name>
</gene>
<dbReference type="AlphaFoldDB" id="F8X1R5"/>
<dbReference type="Proteomes" id="UP000006420">
    <property type="component" value="Unassembled WGS sequence"/>
</dbReference>
<comment type="caution">
    <text evidence="1">The sequence shown here is derived from an EMBL/GenBank/DDBJ whole genome shotgun (WGS) entry which is preliminary data.</text>
</comment>
<keyword evidence="2" id="KW-1185">Reference proteome</keyword>
<name>F8X1R5_9BACT</name>
<organism evidence="1 2">
    <name type="scientific">Dysgonomonas mossii DSM 22836</name>
    <dbReference type="NCBI Taxonomy" id="742767"/>
    <lineage>
        <taxon>Bacteria</taxon>
        <taxon>Pseudomonadati</taxon>
        <taxon>Bacteroidota</taxon>
        <taxon>Bacteroidia</taxon>
        <taxon>Bacteroidales</taxon>
        <taxon>Dysgonomonadaceae</taxon>
        <taxon>Dysgonomonas</taxon>
    </lineage>
</organism>
<sequence>MTFSEEKKSIQLYTEKIISVFGSVNPFRTSANLIFLREIRILHFMIKTARE</sequence>
<accession>F8X1R5</accession>
<dbReference type="HOGENOM" id="CLU_3098257_0_0_10"/>
<evidence type="ECO:0000313" key="2">
    <source>
        <dbReference type="Proteomes" id="UP000006420"/>
    </source>
</evidence>
<protein>
    <submittedName>
        <fullName evidence="1">Uncharacterized protein</fullName>
    </submittedName>
</protein>